<dbReference type="Proteomes" id="UP000183868">
    <property type="component" value="Chromosome"/>
</dbReference>
<gene>
    <name evidence="1" type="ORF">Cabys_1016</name>
</gene>
<dbReference type="KEGG" id="caby:Cabys_1016"/>
<evidence type="ECO:0000313" key="1">
    <source>
        <dbReference type="EMBL" id="APF17767.1"/>
    </source>
</evidence>
<evidence type="ECO:0008006" key="3">
    <source>
        <dbReference type="Google" id="ProtNLM"/>
    </source>
</evidence>
<dbReference type="EMBL" id="CP018099">
    <property type="protein sequence ID" value="APF17767.1"/>
    <property type="molecule type" value="Genomic_DNA"/>
</dbReference>
<proteinExistence type="predicted"/>
<evidence type="ECO:0000313" key="2">
    <source>
        <dbReference type="Proteomes" id="UP000183868"/>
    </source>
</evidence>
<protein>
    <recommendedName>
        <fullName evidence="3">Transposase</fullName>
    </recommendedName>
</protein>
<reference evidence="1 2" key="1">
    <citation type="submission" date="2016-11" db="EMBL/GenBank/DDBJ databases">
        <title>Genomic analysis of Caldithrix abyssi and proposal of a novel bacterial phylum Caldithrichaeota.</title>
        <authorList>
            <person name="Kublanov I."/>
            <person name="Sigalova O."/>
            <person name="Gavrilov S."/>
            <person name="Lebedinsky A."/>
            <person name="Ivanova N."/>
            <person name="Daum C."/>
            <person name="Reddy T."/>
            <person name="Klenk H.P."/>
            <person name="Goker M."/>
            <person name="Reva O."/>
            <person name="Miroshnichenko M."/>
            <person name="Kyprides N."/>
            <person name="Woyke T."/>
            <person name="Gelfand M."/>
        </authorList>
    </citation>
    <scope>NUCLEOTIDE SEQUENCE [LARGE SCALE GENOMIC DNA]</scope>
    <source>
        <strain evidence="1 2">LF13</strain>
    </source>
</reference>
<accession>A0A1J1C546</accession>
<dbReference type="AlphaFoldDB" id="A0A1J1C546"/>
<sequence length="83" mass="9311">MEQGIQKGLKQGIQQGVQKGIQQGLRKAIQTAIEIKFGEEAVALFAREIEKIESVELLEKALEEAKRAASTRDLEEKLQYLLT</sequence>
<organism evidence="1 2">
    <name type="scientific">Caldithrix abyssi DSM 13497</name>
    <dbReference type="NCBI Taxonomy" id="880073"/>
    <lineage>
        <taxon>Bacteria</taxon>
        <taxon>Pseudomonadati</taxon>
        <taxon>Calditrichota</taxon>
        <taxon>Calditrichia</taxon>
        <taxon>Calditrichales</taxon>
        <taxon>Calditrichaceae</taxon>
        <taxon>Caldithrix</taxon>
    </lineage>
</organism>
<name>A0A1J1C546_CALAY</name>